<feature type="compositionally biased region" description="Polar residues" evidence="1">
    <location>
        <begin position="46"/>
        <end position="61"/>
    </location>
</feature>
<feature type="compositionally biased region" description="Low complexity" evidence="1">
    <location>
        <begin position="1055"/>
        <end position="1069"/>
    </location>
</feature>
<evidence type="ECO:0000256" key="2">
    <source>
        <dbReference type="SAM" id="Phobius"/>
    </source>
</evidence>
<feature type="compositionally biased region" description="Low complexity" evidence="1">
    <location>
        <begin position="157"/>
        <end position="173"/>
    </location>
</feature>
<feature type="region of interest" description="Disordered" evidence="1">
    <location>
        <begin position="1"/>
        <end position="173"/>
    </location>
</feature>
<name>A0ABR1NIX1_9PEZI</name>
<keyword evidence="2" id="KW-0472">Membrane</keyword>
<keyword evidence="4" id="KW-1185">Reference proteome</keyword>
<organism evidence="3 4">
    <name type="scientific">Phyllosticta paracitricarpa</name>
    <dbReference type="NCBI Taxonomy" id="2016321"/>
    <lineage>
        <taxon>Eukaryota</taxon>
        <taxon>Fungi</taxon>
        <taxon>Dikarya</taxon>
        <taxon>Ascomycota</taxon>
        <taxon>Pezizomycotina</taxon>
        <taxon>Dothideomycetes</taxon>
        <taxon>Dothideomycetes incertae sedis</taxon>
        <taxon>Botryosphaeriales</taxon>
        <taxon>Phyllostictaceae</taxon>
        <taxon>Phyllosticta</taxon>
    </lineage>
</organism>
<keyword evidence="2" id="KW-1133">Transmembrane helix</keyword>
<dbReference type="Proteomes" id="UP001367316">
    <property type="component" value="Unassembled WGS sequence"/>
</dbReference>
<gene>
    <name evidence="3" type="ORF">JOL62DRAFT_350778</name>
</gene>
<evidence type="ECO:0000313" key="4">
    <source>
        <dbReference type="Proteomes" id="UP001367316"/>
    </source>
</evidence>
<feature type="compositionally biased region" description="Basic and acidic residues" evidence="1">
    <location>
        <begin position="124"/>
        <end position="134"/>
    </location>
</feature>
<feature type="compositionally biased region" description="Low complexity" evidence="1">
    <location>
        <begin position="1150"/>
        <end position="1168"/>
    </location>
</feature>
<dbReference type="EMBL" id="JBBPBF010000005">
    <property type="protein sequence ID" value="KAK7613989.1"/>
    <property type="molecule type" value="Genomic_DNA"/>
</dbReference>
<feature type="compositionally biased region" description="Basic and acidic residues" evidence="1">
    <location>
        <begin position="211"/>
        <end position="237"/>
    </location>
</feature>
<keyword evidence="2" id="KW-0812">Transmembrane</keyword>
<reference evidence="3 4" key="1">
    <citation type="submission" date="2024-04" db="EMBL/GenBank/DDBJ databases">
        <title>Phyllosticta paracitricarpa is synonymous to the EU quarantine fungus P. citricarpa based on phylogenomic analyses.</title>
        <authorList>
            <consortium name="Lawrence Berkeley National Laboratory"/>
            <person name="Van ingen-buijs V.A."/>
            <person name="Van westerhoven A.C."/>
            <person name="Haridas S."/>
            <person name="Skiadas P."/>
            <person name="Martin F."/>
            <person name="Groenewald J.Z."/>
            <person name="Crous P.W."/>
            <person name="Seidl M.F."/>
        </authorList>
    </citation>
    <scope>NUCLEOTIDE SEQUENCE [LARGE SCALE GENOMIC DNA]</scope>
    <source>
        <strain evidence="3 4">CBS 141358</strain>
    </source>
</reference>
<feature type="compositionally biased region" description="Basic and acidic residues" evidence="1">
    <location>
        <begin position="1"/>
        <end position="13"/>
    </location>
</feature>
<feature type="compositionally biased region" description="Polar residues" evidence="1">
    <location>
        <begin position="21"/>
        <end position="33"/>
    </location>
</feature>
<feature type="transmembrane region" description="Helical" evidence="2">
    <location>
        <begin position="432"/>
        <end position="452"/>
    </location>
</feature>
<proteinExistence type="predicted"/>
<accession>A0ABR1NIX1</accession>
<protein>
    <submittedName>
        <fullName evidence="3">Uncharacterized protein</fullName>
    </submittedName>
</protein>
<feature type="compositionally biased region" description="Polar residues" evidence="1">
    <location>
        <begin position="109"/>
        <end position="123"/>
    </location>
</feature>
<feature type="transmembrane region" description="Helical" evidence="2">
    <location>
        <begin position="366"/>
        <end position="388"/>
    </location>
</feature>
<feature type="transmembrane region" description="Helical" evidence="2">
    <location>
        <begin position="322"/>
        <end position="346"/>
    </location>
</feature>
<comment type="caution">
    <text evidence="3">The sequence shown here is derived from an EMBL/GenBank/DDBJ whole genome shotgun (WGS) entry which is preliminary data.</text>
</comment>
<feature type="region of interest" description="Disordered" evidence="1">
    <location>
        <begin position="208"/>
        <end position="237"/>
    </location>
</feature>
<feature type="region of interest" description="Disordered" evidence="1">
    <location>
        <begin position="1144"/>
        <end position="1188"/>
    </location>
</feature>
<feature type="region of interest" description="Disordered" evidence="1">
    <location>
        <begin position="1008"/>
        <end position="1124"/>
    </location>
</feature>
<evidence type="ECO:0000313" key="3">
    <source>
        <dbReference type="EMBL" id="KAK7613989.1"/>
    </source>
</evidence>
<feature type="compositionally biased region" description="Basic and acidic residues" evidence="1">
    <location>
        <begin position="86"/>
        <end position="103"/>
    </location>
</feature>
<evidence type="ECO:0000256" key="1">
    <source>
        <dbReference type="SAM" id="MobiDB-lite"/>
    </source>
</evidence>
<sequence length="1204" mass="129567">MSSGYHEVDDSASARRPLLSDSGSDANASTSAHRVSAASPIARVARSSSINSAKSGATQSSRRSRFVEILADDDDPLPASPSGLTRSDRKEARITNMDQEHSNDPVPAGSTTTNLHSLMTNTSRRQEQSNRHQDANIYGEAPAGSSFGDVYRPPPGSDSSAEPTPTSATFPSTSVYTPLGTDFNMHPPEESAYPGSGAARDAKTEYYVGTSERKSPLSPRFREFTSDGEPLKTGDPRKSAEAYFVKSETSGTYNQSNTCWMYQKKWSLLAPQLHPGSIHLPPWTRIESRRSLPQLRLGSYPIPGFLPAQACQARRHFFRTKWITVSIILLSIYSTVFSGIFLGIAIRKPDWPQIHDKGALTPSNSSLLTAVFAKTIELTFATAIVSFIGQVLSRRSLSVRTAGKGVSLAEMNMRNWVTQPGNMVVNWETVRYAGFSILGIISASGALCAMLYTSASDALVQPQLRFNHEHPVDMFAEVYTNWANPSHLAEKCKSPIPLSDDPTYRNSSCMDISYAAQGYHDYQQYLSEWAIRAANSSVGDDKNSRVPAYSLWDSTVQVNGSWMDITATEWNGRIINNVSLAMPHISVLQAAQHKNNGILQPEDLGGLGAYTLTASTPNPAVHVLCANMNRTELAPLVYTAFPDAGVLNTSTWPAQVSFYGNDTWLNSTVVDDLFRIGEKHGQHAPVFPKYPEAYNTVTNQTFAYGRVSVYVLGRDGDADEERYSMCQLKATITPFCSTKFVAMHDGSSLSVNCDPENDPMAYIKEHADANSGWATESRDWPWIASEWGNSLSLGAGITDGRASIARIITQTILRQPELDKTLPSIAEVLAVLSGSTLLMATEDATVEMDWVFKSADVKDPVKQMFNATILNRLYASGPSAVANNGFFIVLAGTFLLNVLCLAYLLFHRGLVTDFSEPPNLFSIAINSPPAREMSGACGAGPAGSQWATDWCIGETGGHLFVLPREGLRNRSNGGLGRSTTLGRPEDFIDGGQNLHTHGHGILPLHLVGGGRNDAHERLDSASTVPSPTMPPPKKPSKLQSLFYSMTHGFGGGGSSRPRGPASPAATSSPYMGGGAGAHGANSSAAELTEMAHHNPYRPSPPPSPSPVGITFEPPPLARTGSAQSVAFAQQDTGYASQSPRLVSAQTFNGSSSGETSKSPSLYSTRSGTMGPGPGSSSGGLTPEAGGNLKISRAYSKLSKRKTFL</sequence>